<proteinExistence type="predicted"/>
<feature type="domain" description="YbaK/aminoacyl-tRNA synthetase-associated" evidence="1">
    <location>
        <begin position="27"/>
        <end position="140"/>
    </location>
</feature>
<keyword evidence="3" id="KW-1185">Reference proteome</keyword>
<dbReference type="CDD" id="cd04333">
    <property type="entry name" value="ProX_deacylase"/>
    <property type="match status" value="1"/>
</dbReference>
<dbReference type="RefSeq" id="WP_160719584.1">
    <property type="nucleotide sequence ID" value="NZ_SUMG01000004.1"/>
</dbReference>
<dbReference type="Pfam" id="PF04073">
    <property type="entry name" value="tRNA_edit"/>
    <property type="match status" value="1"/>
</dbReference>
<protein>
    <submittedName>
        <fullName evidence="2">YbaK/EbsC family protein</fullName>
    </submittedName>
</protein>
<dbReference type="InterPro" id="IPR007214">
    <property type="entry name" value="YbaK/aa-tRNA-synth-assoc-dom"/>
</dbReference>
<dbReference type="Gene3D" id="3.90.960.10">
    <property type="entry name" value="YbaK/aminoacyl-tRNA synthetase-associated domain"/>
    <property type="match status" value="1"/>
</dbReference>
<name>A0AA43XK55_9CLOT</name>
<comment type="caution">
    <text evidence="2">The sequence shown here is derived from an EMBL/GenBank/DDBJ whole genome shotgun (WGS) entry which is preliminary data.</text>
</comment>
<reference evidence="2 3" key="1">
    <citation type="submission" date="2019-04" db="EMBL/GenBank/DDBJ databases">
        <title>Isachenkonia alkalipeptolytica gen. nov. sp. nov. a new anaerobic, alkiliphilic organothrophic bacterium capable to reduce synthesized ferrihydrite isolated from a soda lake.</title>
        <authorList>
            <person name="Toshchakov S.V."/>
            <person name="Zavarzina D.G."/>
            <person name="Zhilina T.N."/>
            <person name="Kostrikina N.A."/>
            <person name="Kublanov I.V."/>
        </authorList>
    </citation>
    <scope>NUCLEOTIDE SEQUENCE [LARGE SCALE GENOMIC DNA]</scope>
    <source>
        <strain evidence="2 3">Z-1701</strain>
    </source>
</reference>
<dbReference type="Proteomes" id="UP000449710">
    <property type="component" value="Unassembled WGS sequence"/>
</dbReference>
<dbReference type="AlphaFoldDB" id="A0AA43XK55"/>
<dbReference type="PANTHER" id="PTHR30411">
    <property type="entry name" value="CYTOPLASMIC PROTEIN"/>
    <property type="match status" value="1"/>
</dbReference>
<dbReference type="SUPFAM" id="SSF55826">
    <property type="entry name" value="YbaK/ProRS associated domain"/>
    <property type="match status" value="1"/>
</dbReference>
<dbReference type="GO" id="GO:0002161">
    <property type="term" value="F:aminoacyl-tRNA deacylase activity"/>
    <property type="evidence" value="ECO:0007669"/>
    <property type="project" value="InterPro"/>
</dbReference>
<organism evidence="2 3">
    <name type="scientific">Isachenkonia alkalipeptolytica</name>
    <dbReference type="NCBI Taxonomy" id="2565777"/>
    <lineage>
        <taxon>Bacteria</taxon>
        <taxon>Bacillati</taxon>
        <taxon>Bacillota</taxon>
        <taxon>Clostridia</taxon>
        <taxon>Eubacteriales</taxon>
        <taxon>Clostridiaceae</taxon>
        <taxon>Isachenkonia</taxon>
    </lineage>
</organism>
<evidence type="ECO:0000259" key="1">
    <source>
        <dbReference type="Pfam" id="PF04073"/>
    </source>
</evidence>
<dbReference type="PANTHER" id="PTHR30411:SF1">
    <property type="entry name" value="CYTOPLASMIC PROTEIN"/>
    <property type="match status" value="1"/>
</dbReference>
<dbReference type="InterPro" id="IPR036754">
    <property type="entry name" value="YbaK/aa-tRNA-synt-asso_dom_sf"/>
</dbReference>
<dbReference type="EMBL" id="SUMG01000004">
    <property type="protein sequence ID" value="NBG87771.1"/>
    <property type="molecule type" value="Genomic_DNA"/>
</dbReference>
<accession>A0AA43XK55</accession>
<evidence type="ECO:0000313" key="2">
    <source>
        <dbReference type="EMBL" id="NBG87771.1"/>
    </source>
</evidence>
<sequence length="153" mass="16589">MSFEDVKKYFVDKGLGSRVEVLNTSSATVEMAADALGCEAKQIAKTLSFIVDKSPILVVAAGNVKMDNKKFKSHFGRRPKMIPGKSVKELIGHDVGGVCPFVVKSGVKIYLDVSLKQNDLVYPAAGSENSLVKLSIEELEEHTGFEGWVDVGK</sequence>
<evidence type="ECO:0000313" key="3">
    <source>
        <dbReference type="Proteomes" id="UP000449710"/>
    </source>
</evidence>
<gene>
    <name evidence="2" type="ORF">ISALK_04590</name>
</gene>